<dbReference type="Pfam" id="PF17056">
    <property type="entry name" value="KRE1"/>
    <property type="match status" value="1"/>
</dbReference>
<dbReference type="EMBL" id="JAEOAQ010000002">
    <property type="protein sequence ID" value="KAG5420668.1"/>
    <property type="molecule type" value="Genomic_DNA"/>
</dbReference>
<protein>
    <submittedName>
        <fullName evidence="3">Uncharacterized protein</fullName>
    </submittedName>
</protein>
<reference evidence="3 4" key="1">
    <citation type="submission" date="2020-12" db="EMBL/GenBank/DDBJ databases">
        <title>Effect of drift, selection, and recombination on the evolution of hybrid genomes in Candida yeast pathogens.</title>
        <authorList>
            <person name="Mixao V."/>
            <person name="Ksiezopolska E."/>
            <person name="Saus E."/>
            <person name="Boekhout T."/>
            <person name="Gacser A."/>
            <person name="Gabaldon T."/>
        </authorList>
    </citation>
    <scope>NUCLEOTIDE SEQUENCE [LARGE SCALE GENOMIC DNA]</scope>
    <source>
        <strain evidence="3 4">BP57</strain>
    </source>
</reference>
<dbReference type="GeneID" id="93651178"/>
<dbReference type="InterPro" id="IPR031452">
    <property type="entry name" value="Kre1"/>
</dbReference>
<organism evidence="3 4">
    <name type="scientific">Candida metapsilosis</name>
    <dbReference type="NCBI Taxonomy" id="273372"/>
    <lineage>
        <taxon>Eukaryota</taxon>
        <taxon>Fungi</taxon>
        <taxon>Dikarya</taxon>
        <taxon>Ascomycota</taxon>
        <taxon>Saccharomycotina</taxon>
        <taxon>Pichiomycetes</taxon>
        <taxon>Debaryomycetaceae</taxon>
        <taxon>Candida/Lodderomyces clade</taxon>
        <taxon>Candida</taxon>
    </lineage>
</organism>
<proteinExistence type="predicted"/>
<dbReference type="OrthoDB" id="5406216at2759"/>
<name>A0A8H8DBQ9_9ASCO</name>
<feature type="region of interest" description="Disordered" evidence="1">
    <location>
        <begin position="20"/>
        <end position="39"/>
    </location>
</feature>
<keyword evidence="4" id="KW-1185">Reference proteome</keyword>
<accession>A0A8H8DBQ9</accession>
<gene>
    <name evidence="3" type="ORF">I9W82_002549</name>
</gene>
<evidence type="ECO:0000313" key="3">
    <source>
        <dbReference type="EMBL" id="KAG5420668.1"/>
    </source>
</evidence>
<feature type="signal peptide" evidence="2">
    <location>
        <begin position="1"/>
        <end position="17"/>
    </location>
</feature>
<evidence type="ECO:0000256" key="2">
    <source>
        <dbReference type="SAM" id="SignalP"/>
    </source>
</evidence>
<sequence length="130" mass="13424">MKFLQLIFFIFLALTSAETTSSSSSSSSTTKKSQTNTSVWVTGTDSNGVTKTTQSIYYQTFKSAYTEAQETASSGSVGLGSLSGSVGHIRTYDRTTISSAGGVAVGVGGAGAGSNFITFNSIFALICLLI</sequence>
<dbReference type="GO" id="GO:0031505">
    <property type="term" value="P:fungal-type cell wall organization"/>
    <property type="evidence" value="ECO:0007669"/>
    <property type="project" value="InterPro"/>
</dbReference>
<dbReference type="AlphaFoldDB" id="A0A8H8DBQ9"/>
<comment type="caution">
    <text evidence="3">The sequence shown here is derived from an EMBL/GenBank/DDBJ whole genome shotgun (WGS) entry which is preliminary data.</text>
</comment>
<keyword evidence="2" id="KW-0732">Signal</keyword>
<feature type="compositionally biased region" description="Low complexity" evidence="1">
    <location>
        <begin position="20"/>
        <end position="38"/>
    </location>
</feature>
<feature type="chain" id="PRO_5034687627" evidence="2">
    <location>
        <begin position="18"/>
        <end position="130"/>
    </location>
</feature>
<dbReference type="RefSeq" id="XP_067549784.1">
    <property type="nucleotide sequence ID" value="XM_067691416.1"/>
</dbReference>
<evidence type="ECO:0000313" key="4">
    <source>
        <dbReference type="Proteomes" id="UP000669133"/>
    </source>
</evidence>
<evidence type="ECO:0000256" key="1">
    <source>
        <dbReference type="SAM" id="MobiDB-lite"/>
    </source>
</evidence>
<dbReference type="Proteomes" id="UP000669133">
    <property type="component" value="Unassembled WGS sequence"/>
</dbReference>